<accession>A0A7W3LMK9</accession>
<proteinExistence type="predicted"/>
<protein>
    <submittedName>
        <fullName evidence="2">Uncharacterized protein</fullName>
    </submittedName>
</protein>
<sequence length="92" mass="9929">MSNNTPHDMAQMQPRVAGRYATHVEEQHVPAPPQQQPLRIAGKELDPAVAGLVAWLPPIGGRLSTASIERWTEAARMVLTLAHADDGEEGKG</sequence>
<dbReference type="Proteomes" id="UP000572680">
    <property type="component" value="Unassembled WGS sequence"/>
</dbReference>
<reference evidence="2 3" key="1">
    <citation type="submission" date="2020-08" db="EMBL/GenBank/DDBJ databases">
        <title>Genomic Encyclopedia of Type Strains, Phase IV (KMG-IV): sequencing the most valuable type-strain genomes for metagenomic binning, comparative biology and taxonomic classification.</title>
        <authorList>
            <person name="Goeker M."/>
        </authorList>
    </citation>
    <scope>NUCLEOTIDE SEQUENCE [LARGE SCALE GENOMIC DNA]</scope>
    <source>
        <strain evidence="2 3">DSM 44197</strain>
    </source>
</reference>
<evidence type="ECO:0000313" key="2">
    <source>
        <dbReference type="EMBL" id="MBA8950889.1"/>
    </source>
</evidence>
<comment type="caution">
    <text evidence="2">The sequence shown here is derived from an EMBL/GenBank/DDBJ whole genome shotgun (WGS) entry which is preliminary data.</text>
</comment>
<name>A0A7W3LMK9_ACTNM</name>
<dbReference type="RefSeq" id="WP_182843304.1">
    <property type="nucleotide sequence ID" value="NZ_BAAALP010000039.1"/>
</dbReference>
<evidence type="ECO:0000256" key="1">
    <source>
        <dbReference type="SAM" id="MobiDB-lite"/>
    </source>
</evidence>
<dbReference type="EMBL" id="JACJIA010000003">
    <property type="protein sequence ID" value="MBA8950889.1"/>
    <property type="molecule type" value="Genomic_DNA"/>
</dbReference>
<gene>
    <name evidence="2" type="ORF">HNR61_002520</name>
</gene>
<dbReference type="AlphaFoldDB" id="A0A7W3LMK9"/>
<organism evidence="2 3">
    <name type="scientific">Actinomadura namibiensis</name>
    <dbReference type="NCBI Taxonomy" id="182080"/>
    <lineage>
        <taxon>Bacteria</taxon>
        <taxon>Bacillati</taxon>
        <taxon>Actinomycetota</taxon>
        <taxon>Actinomycetes</taxon>
        <taxon>Streptosporangiales</taxon>
        <taxon>Thermomonosporaceae</taxon>
        <taxon>Actinomadura</taxon>
    </lineage>
</organism>
<evidence type="ECO:0000313" key="3">
    <source>
        <dbReference type="Proteomes" id="UP000572680"/>
    </source>
</evidence>
<keyword evidence="3" id="KW-1185">Reference proteome</keyword>
<feature type="region of interest" description="Disordered" evidence="1">
    <location>
        <begin position="1"/>
        <end position="38"/>
    </location>
</feature>